<evidence type="ECO:0000313" key="1">
    <source>
        <dbReference type="EMBL" id="MFC2254455.1"/>
    </source>
</evidence>
<proteinExistence type="predicted"/>
<protein>
    <submittedName>
        <fullName evidence="1">Uncharacterized protein</fullName>
    </submittedName>
</protein>
<accession>A0ABV6ZQI6</accession>
<dbReference type="EMBL" id="JBHGPK010000033">
    <property type="protein sequence ID" value="MFC2254455.1"/>
    <property type="molecule type" value="Genomic_DNA"/>
</dbReference>
<dbReference type="RefSeq" id="WP_311943083.1">
    <property type="nucleotide sequence ID" value="NZ_JAVSCS010000038.1"/>
</dbReference>
<comment type="caution">
    <text evidence="1">The sequence shown here is derived from an EMBL/GenBank/DDBJ whole genome shotgun (WGS) entry which is preliminary data.</text>
</comment>
<gene>
    <name evidence="1" type="ORF">ACETRX_32875</name>
</gene>
<organism evidence="1 2">
    <name type="scientific">Labrys neptuniae</name>
    <dbReference type="NCBI Taxonomy" id="376174"/>
    <lineage>
        <taxon>Bacteria</taxon>
        <taxon>Pseudomonadati</taxon>
        <taxon>Pseudomonadota</taxon>
        <taxon>Alphaproteobacteria</taxon>
        <taxon>Hyphomicrobiales</taxon>
        <taxon>Xanthobacteraceae</taxon>
        <taxon>Labrys</taxon>
    </lineage>
</organism>
<evidence type="ECO:0000313" key="2">
    <source>
        <dbReference type="Proteomes" id="UP001595190"/>
    </source>
</evidence>
<name>A0ABV6ZQI6_9HYPH</name>
<reference evidence="1 2" key="1">
    <citation type="submission" date="2024-09" db="EMBL/GenBank/DDBJ databases">
        <title>Description of Labrys sedimenti sp. nov., isolated from a diclofenac-degrading enrichment culture, and genome-based reclassification of Labrys portucalensis as a later heterotypic synonym of Labrys neptuniae.</title>
        <authorList>
            <person name="Tancsics A."/>
            <person name="Csepanyi A."/>
        </authorList>
    </citation>
    <scope>NUCLEOTIDE SEQUENCE [LARGE SCALE GENOMIC DNA]</scope>
    <source>
        <strain evidence="1 2">LMG 23412</strain>
    </source>
</reference>
<sequence length="65" mass="7489">MSKNLSDPVERICRLMCRMEGHEELVGFEGEPMWESFREDVTQILAELRDGDTLPSGLCVFKIDK</sequence>
<dbReference type="Proteomes" id="UP001595190">
    <property type="component" value="Unassembled WGS sequence"/>
</dbReference>